<reference evidence="2 3" key="1">
    <citation type="submission" date="2017-02" db="EMBL/GenBank/DDBJ databases">
        <title>Draft Genome Sequence of Streptomyces tsukubaensis F601, a Producer of the immunosuppressant tacrolimus FK506.</title>
        <authorList>
            <person name="Zong G."/>
            <person name="Zhong C."/>
            <person name="Fu J."/>
            <person name="Qin R."/>
            <person name="Cao G."/>
        </authorList>
    </citation>
    <scope>NUCLEOTIDE SEQUENCE [LARGE SCALE GENOMIC DNA]</scope>
    <source>
        <strain evidence="2 3">F601</strain>
    </source>
</reference>
<dbReference type="InterPro" id="IPR002052">
    <property type="entry name" value="DNA_methylase_N6_adenine_CS"/>
</dbReference>
<evidence type="ECO:0000313" key="2">
    <source>
        <dbReference type="EMBL" id="OON72749.1"/>
    </source>
</evidence>
<dbReference type="Pfam" id="PF13649">
    <property type="entry name" value="Methyltransf_25"/>
    <property type="match status" value="1"/>
</dbReference>
<dbReference type="GO" id="GO:0003676">
    <property type="term" value="F:nucleic acid binding"/>
    <property type="evidence" value="ECO:0007669"/>
    <property type="project" value="InterPro"/>
</dbReference>
<dbReference type="InterPro" id="IPR029063">
    <property type="entry name" value="SAM-dependent_MTases_sf"/>
</dbReference>
<protein>
    <recommendedName>
        <fullName evidence="1">Methyltransferase domain-containing protein</fullName>
    </recommendedName>
</protein>
<name>A0A1V4A2F7_9ACTN</name>
<gene>
    <name evidence="2" type="ORF">B1H18_28810</name>
</gene>
<proteinExistence type="predicted"/>
<dbReference type="SUPFAM" id="SSF53335">
    <property type="entry name" value="S-adenosyl-L-methionine-dependent methyltransferases"/>
    <property type="match status" value="1"/>
</dbReference>
<dbReference type="AlphaFoldDB" id="A0A1V4A2F7"/>
<dbReference type="PANTHER" id="PTHR18895">
    <property type="entry name" value="HEMK METHYLTRANSFERASE"/>
    <property type="match status" value="1"/>
</dbReference>
<dbReference type="EMBL" id="MVFC01000035">
    <property type="protein sequence ID" value="OON72749.1"/>
    <property type="molecule type" value="Genomic_DNA"/>
</dbReference>
<sequence>MTRIHTYHHLRPADRLPPRRPNVFFDPVDTEVGVWAAVDLIRPGCTVLDLGSGSGAAAAAMARAGAGRVHGLDISEDSVAWAGEHYATESAAGRVSFGSADYSVLAPGQLRARCPFPSAPDVIVSNPPYVPLPSPDGNPRRSIDGGGDGLRLVRRVVAHAEALGSELAVTIGSYTSPRDAADLLHDHGFQLSAITLGMLRLGEHTLDNIGRVSALEATGEGPLLRIDDAVPHYLVVGLSCRRRKDRGAPALPPEELLPLLQLACRSRTPLLETLDSASTRVPLRMVNLPDEHRRLHV</sequence>
<organism evidence="2 3">
    <name type="scientific">Streptomyces tsukubensis</name>
    <dbReference type="NCBI Taxonomy" id="83656"/>
    <lineage>
        <taxon>Bacteria</taxon>
        <taxon>Bacillati</taxon>
        <taxon>Actinomycetota</taxon>
        <taxon>Actinomycetes</taxon>
        <taxon>Kitasatosporales</taxon>
        <taxon>Streptomycetaceae</taxon>
        <taxon>Streptomyces</taxon>
    </lineage>
</organism>
<dbReference type="STRING" id="83656.B1H18_28810"/>
<dbReference type="Gene3D" id="3.40.50.150">
    <property type="entry name" value="Vaccinia Virus protein VP39"/>
    <property type="match status" value="1"/>
</dbReference>
<dbReference type="InterPro" id="IPR041698">
    <property type="entry name" value="Methyltransf_25"/>
</dbReference>
<dbReference type="InterPro" id="IPR050320">
    <property type="entry name" value="N5-glutamine_MTase"/>
</dbReference>
<dbReference type="Proteomes" id="UP000190539">
    <property type="component" value="Unassembled WGS sequence"/>
</dbReference>
<dbReference type="PROSITE" id="PS00092">
    <property type="entry name" value="N6_MTASE"/>
    <property type="match status" value="1"/>
</dbReference>
<comment type="caution">
    <text evidence="2">The sequence shown here is derived from an EMBL/GenBank/DDBJ whole genome shotgun (WGS) entry which is preliminary data.</text>
</comment>
<dbReference type="GO" id="GO:0032259">
    <property type="term" value="P:methylation"/>
    <property type="evidence" value="ECO:0007669"/>
    <property type="project" value="InterPro"/>
</dbReference>
<evidence type="ECO:0000313" key="3">
    <source>
        <dbReference type="Proteomes" id="UP000190539"/>
    </source>
</evidence>
<evidence type="ECO:0000259" key="1">
    <source>
        <dbReference type="Pfam" id="PF13649"/>
    </source>
</evidence>
<accession>A0A1V4A2F7</accession>
<feature type="domain" description="Methyltransferase" evidence="1">
    <location>
        <begin position="47"/>
        <end position="104"/>
    </location>
</feature>
<dbReference type="GO" id="GO:0008168">
    <property type="term" value="F:methyltransferase activity"/>
    <property type="evidence" value="ECO:0007669"/>
    <property type="project" value="InterPro"/>
</dbReference>
<dbReference type="PANTHER" id="PTHR18895:SF74">
    <property type="entry name" value="MTRF1L RELEASE FACTOR GLUTAMINE METHYLTRANSFERASE"/>
    <property type="match status" value="1"/>
</dbReference>
<keyword evidence="3" id="KW-1185">Reference proteome</keyword>